<organism evidence="6 7">
    <name type="scientific">Clunio marinus</name>
    <dbReference type="NCBI Taxonomy" id="568069"/>
    <lineage>
        <taxon>Eukaryota</taxon>
        <taxon>Metazoa</taxon>
        <taxon>Ecdysozoa</taxon>
        <taxon>Arthropoda</taxon>
        <taxon>Hexapoda</taxon>
        <taxon>Insecta</taxon>
        <taxon>Pterygota</taxon>
        <taxon>Neoptera</taxon>
        <taxon>Endopterygota</taxon>
        <taxon>Diptera</taxon>
        <taxon>Nematocera</taxon>
        <taxon>Chironomoidea</taxon>
        <taxon>Chironomidae</taxon>
        <taxon>Clunio</taxon>
    </lineage>
</organism>
<dbReference type="InterPro" id="IPR036880">
    <property type="entry name" value="Kunitz_BPTI_sf"/>
</dbReference>
<keyword evidence="7" id="KW-1185">Reference proteome</keyword>
<evidence type="ECO:0000256" key="3">
    <source>
        <dbReference type="ARBA" id="ARBA00023157"/>
    </source>
</evidence>
<evidence type="ECO:0000256" key="1">
    <source>
        <dbReference type="ARBA" id="ARBA00022690"/>
    </source>
</evidence>
<dbReference type="STRING" id="568069.A0A1J1HVX5"/>
<dbReference type="PROSITE" id="PS00280">
    <property type="entry name" value="BPTI_KUNITZ_1"/>
    <property type="match status" value="1"/>
</dbReference>
<protein>
    <submittedName>
        <fullName evidence="6">CLUMA_CG004363, isoform A</fullName>
    </submittedName>
</protein>
<keyword evidence="2" id="KW-0722">Serine protease inhibitor</keyword>
<dbReference type="GO" id="GO:0005615">
    <property type="term" value="C:extracellular space"/>
    <property type="evidence" value="ECO:0007669"/>
    <property type="project" value="TreeGrafter"/>
</dbReference>
<feature type="domain" description="BPTI/Kunitz inhibitor" evidence="5">
    <location>
        <begin position="76"/>
        <end position="126"/>
    </location>
</feature>
<name>A0A1J1HVX5_9DIPT</name>
<evidence type="ECO:0000313" key="6">
    <source>
        <dbReference type="EMBL" id="CRK90662.1"/>
    </source>
</evidence>
<dbReference type="PANTHER" id="PTHR10083">
    <property type="entry name" value="KUNITZ-TYPE PROTEASE INHIBITOR-RELATED"/>
    <property type="match status" value="1"/>
</dbReference>
<dbReference type="SUPFAM" id="SSF57362">
    <property type="entry name" value="BPTI-like"/>
    <property type="match status" value="1"/>
</dbReference>
<evidence type="ECO:0000259" key="5">
    <source>
        <dbReference type="PROSITE" id="PS50279"/>
    </source>
</evidence>
<dbReference type="PANTHER" id="PTHR10083:SF374">
    <property type="entry name" value="BPTI_KUNITZ INHIBITOR DOMAIN-CONTAINING PROTEIN"/>
    <property type="match status" value="1"/>
</dbReference>
<gene>
    <name evidence="6" type="ORF">CLUMA_CG004363</name>
</gene>
<dbReference type="AlphaFoldDB" id="A0A1J1HVX5"/>
<dbReference type="PRINTS" id="PR00759">
    <property type="entry name" value="BASICPTASE"/>
</dbReference>
<dbReference type="InterPro" id="IPR050098">
    <property type="entry name" value="TFPI/VKTCI-like"/>
</dbReference>
<dbReference type="InterPro" id="IPR002223">
    <property type="entry name" value="Kunitz_BPTI"/>
</dbReference>
<dbReference type="FunFam" id="4.10.410.10:FF:000025">
    <property type="entry name" value="Papilin-like Protein"/>
    <property type="match status" value="1"/>
</dbReference>
<sequence>MNAKISLITVLVLLTSVVMISCHPIDILYQLTDSSERQLMKRLAEYLTNDYSDESSSSSYSNAVHTRGVTANQEKCRLPMKRGLCRALLPRWRYDPITRTCSEFKFGGCDGNANNFKSRSECMEQCAGV</sequence>
<dbReference type="GO" id="GO:0004867">
    <property type="term" value="F:serine-type endopeptidase inhibitor activity"/>
    <property type="evidence" value="ECO:0007669"/>
    <property type="project" value="UniProtKB-KW"/>
</dbReference>
<keyword evidence="3" id="KW-1015">Disulfide bond</keyword>
<feature type="signal peptide" evidence="4">
    <location>
        <begin position="1"/>
        <end position="22"/>
    </location>
</feature>
<dbReference type="OrthoDB" id="4473401at2759"/>
<evidence type="ECO:0000313" key="7">
    <source>
        <dbReference type="Proteomes" id="UP000183832"/>
    </source>
</evidence>
<dbReference type="PROSITE" id="PS50279">
    <property type="entry name" value="BPTI_KUNITZ_2"/>
    <property type="match status" value="1"/>
</dbReference>
<reference evidence="6 7" key="1">
    <citation type="submission" date="2015-04" db="EMBL/GenBank/DDBJ databases">
        <authorList>
            <person name="Syromyatnikov M.Y."/>
            <person name="Popov V.N."/>
        </authorList>
    </citation>
    <scope>NUCLEOTIDE SEQUENCE [LARGE SCALE GENOMIC DNA]</scope>
</reference>
<dbReference type="InterPro" id="IPR020901">
    <property type="entry name" value="Prtase_inh_Kunz-CS"/>
</dbReference>
<keyword evidence="1" id="KW-0646">Protease inhibitor</keyword>
<dbReference type="Gene3D" id="4.10.410.10">
    <property type="entry name" value="Pancreatic trypsin inhibitor Kunitz domain"/>
    <property type="match status" value="1"/>
</dbReference>
<accession>A0A1J1HVX5</accession>
<dbReference type="EMBL" id="CVRI01000020">
    <property type="protein sequence ID" value="CRK90662.1"/>
    <property type="molecule type" value="Genomic_DNA"/>
</dbReference>
<evidence type="ECO:0000256" key="4">
    <source>
        <dbReference type="SAM" id="SignalP"/>
    </source>
</evidence>
<dbReference type="Proteomes" id="UP000183832">
    <property type="component" value="Unassembled WGS sequence"/>
</dbReference>
<feature type="chain" id="PRO_5013357561" evidence="4">
    <location>
        <begin position="23"/>
        <end position="129"/>
    </location>
</feature>
<keyword evidence="4" id="KW-0732">Signal</keyword>
<dbReference type="Pfam" id="PF00014">
    <property type="entry name" value="Kunitz_BPTI"/>
    <property type="match status" value="1"/>
</dbReference>
<dbReference type="SMART" id="SM00131">
    <property type="entry name" value="KU"/>
    <property type="match status" value="1"/>
</dbReference>
<dbReference type="PROSITE" id="PS51257">
    <property type="entry name" value="PROKAR_LIPOPROTEIN"/>
    <property type="match status" value="1"/>
</dbReference>
<proteinExistence type="predicted"/>
<evidence type="ECO:0000256" key="2">
    <source>
        <dbReference type="ARBA" id="ARBA00022900"/>
    </source>
</evidence>